<keyword evidence="3" id="KW-1185">Reference proteome</keyword>
<dbReference type="PANTHER" id="PTHR47505:SF1">
    <property type="entry name" value="DNA UTILIZATION PROTEIN YHGH"/>
    <property type="match status" value="1"/>
</dbReference>
<proteinExistence type="inferred from homology"/>
<organism evidence="2 3">
    <name type="scientific">Shewanella colwelliana</name>
    <name type="common">Alteromonas colwelliana</name>
    <dbReference type="NCBI Taxonomy" id="23"/>
    <lineage>
        <taxon>Bacteria</taxon>
        <taxon>Pseudomonadati</taxon>
        <taxon>Pseudomonadota</taxon>
        <taxon>Gammaproteobacteria</taxon>
        <taxon>Alteromonadales</taxon>
        <taxon>Shewanellaceae</taxon>
        <taxon>Shewanella</taxon>
    </lineage>
</organism>
<reference evidence="2 3" key="1">
    <citation type="submission" date="2021-05" db="EMBL/GenBank/DDBJ databases">
        <title>Molecular characterization for Shewanella algae harboring chromosomal blaOXA-55-like strains isolated from clinical and environment sample.</title>
        <authorList>
            <person name="Ohama Y."/>
            <person name="Aoki K."/>
            <person name="Harada S."/>
            <person name="Moriya K."/>
            <person name="Ishii Y."/>
            <person name="Tateda K."/>
        </authorList>
    </citation>
    <scope>NUCLEOTIDE SEQUENCE [LARGE SCALE GENOMIC DNA]</scope>
    <source>
        <strain evidence="2 3">MBTL60-118</strain>
    </source>
</reference>
<protein>
    <recommendedName>
        <fullName evidence="4">Competence protein ComF</fullName>
    </recommendedName>
</protein>
<dbReference type="RefSeq" id="WP_245686952.1">
    <property type="nucleotide sequence ID" value="NZ_BPEU01000018.1"/>
</dbReference>
<evidence type="ECO:0008006" key="4">
    <source>
        <dbReference type="Google" id="ProtNLM"/>
    </source>
</evidence>
<name>A0ABQ4P5A8_SHECO</name>
<comment type="caution">
    <text evidence="2">The sequence shown here is derived from an EMBL/GenBank/DDBJ whole genome shotgun (WGS) entry which is preliminary data.</text>
</comment>
<dbReference type="InterPro" id="IPR000836">
    <property type="entry name" value="PRTase_dom"/>
</dbReference>
<accession>A0ABQ4P5A8</accession>
<dbReference type="EMBL" id="BPEU01000018">
    <property type="protein sequence ID" value="GIU42356.1"/>
    <property type="molecule type" value="Genomic_DNA"/>
</dbReference>
<evidence type="ECO:0000313" key="2">
    <source>
        <dbReference type="EMBL" id="GIU42356.1"/>
    </source>
</evidence>
<dbReference type="Gene3D" id="3.40.50.2020">
    <property type="match status" value="1"/>
</dbReference>
<dbReference type="SUPFAM" id="SSF53271">
    <property type="entry name" value="PRTase-like"/>
    <property type="match status" value="1"/>
</dbReference>
<evidence type="ECO:0000256" key="1">
    <source>
        <dbReference type="ARBA" id="ARBA00008007"/>
    </source>
</evidence>
<dbReference type="InterPro" id="IPR029057">
    <property type="entry name" value="PRTase-like"/>
</dbReference>
<gene>
    <name evidence="2" type="ORF">TUM3794_25480</name>
</gene>
<dbReference type="PANTHER" id="PTHR47505">
    <property type="entry name" value="DNA UTILIZATION PROTEIN YHGH"/>
    <property type="match status" value="1"/>
</dbReference>
<comment type="similarity">
    <text evidence="1">Belongs to the ComF/GntX family.</text>
</comment>
<sequence length="176" mass="19713">MANAPLVVVAPCSYHDGVGEYVAAMKYQGQFAILHALVTALIERLEALEAEGIVERPQVLLPVPLHSSRLRERGFNQAWIIAKTLSQRLQIPLVDDAVMRVANTRPQAGLTGKQRRRNLEGAFTLKRHFHYQRVAIIDDVVTTGTTANALAKLFESRYIHVQVWCLARAEAPHLRD</sequence>
<dbReference type="InterPro" id="IPR051910">
    <property type="entry name" value="ComF/GntX_DNA_util-trans"/>
</dbReference>
<dbReference type="CDD" id="cd06223">
    <property type="entry name" value="PRTases_typeI"/>
    <property type="match status" value="1"/>
</dbReference>
<dbReference type="Proteomes" id="UP000773469">
    <property type="component" value="Unassembled WGS sequence"/>
</dbReference>
<evidence type="ECO:0000313" key="3">
    <source>
        <dbReference type="Proteomes" id="UP000773469"/>
    </source>
</evidence>